<reference evidence="7 9" key="2">
    <citation type="submission" date="2018-08" db="EMBL/GenBank/DDBJ databases">
        <title>Complete genome of the Arcobacter skirrowii type strain LMG 6621.</title>
        <authorList>
            <person name="Miller W.G."/>
            <person name="Yee E."/>
            <person name="Bono J.L."/>
        </authorList>
    </citation>
    <scope>NUCLEOTIDE SEQUENCE [LARGE SCALE GENOMIC DNA]</scope>
    <source>
        <strain evidence="7 9">CCUG 10374</strain>
    </source>
</reference>
<comment type="function">
    <text evidence="4">Lytic transglycosylase with a strong preference for naked glycan strands that lack stem peptides.</text>
</comment>
<evidence type="ECO:0000313" key="10">
    <source>
        <dbReference type="Proteomes" id="UP000290580"/>
    </source>
</evidence>
<evidence type="ECO:0000256" key="2">
    <source>
        <dbReference type="ARBA" id="ARBA00023239"/>
    </source>
</evidence>
<dbReference type="GO" id="GO:0042834">
    <property type="term" value="F:peptidoglycan binding"/>
    <property type="evidence" value="ECO:0007669"/>
    <property type="project" value="InterPro"/>
</dbReference>
<evidence type="ECO:0000256" key="4">
    <source>
        <dbReference type="HAMAP-Rule" id="MF_02071"/>
    </source>
</evidence>
<dbReference type="InterPro" id="IPR036908">
    <property type="entry name" value="RlpA-like_sf"/>
</dbReference>
<dbReference type="GO" id="GO:0071555">
    <property type="term" value="P:cell wall organization"/>
    <property type="evidence" value="ECO:0007669"/>
    <property type="project" value="UniProtKB-KW"/>
</dbReference>
<evidence type="ECO:0000256" key="3">
    <source>
        <dbReference type="ARBA" id="ARBA00023316"/>
    </source>
</evidence>
<gene>
    <name evidence="4 7" type="primary">rlpA</name>
    <name evidence="7" type="ORF">ASKIR_0640</name>
    <name evidence="8" type="ORF">CP959_00515</name>
</gene>
<evidence type="ECO:0000259" key="6">
    <source>
        <dbReference type="PROSITE" id="PS51724"/>
    </source>
</evidence>
<dbReference type="PANTHER" id="PTHR34183:SF1">
    <property type="entry name" value="ENDOLYTIC PEPTIDOGLYCAN TRANSGLYCOSYLASE RLPA"/>
    <property type="match status" value="1"/>
</dbReference>
<keyword evidence="2 4" id="KW-0456">Lyase</keyword>
<dbReference type="SUPFAM" id="SSF50685">
    <property type="entry name" value="Barwin-like endoglucanases"/>
    <property type="match status" value="1"/>
</dbReference>
<dbReference type="PROSITE" id="PS51257">
    <property type="entry name" value="PROKAR_LIPOPROTEIN"/>
    <property type="match status" value="1"/>
</dbReference>
<dbReference type="Proteomes" id="UP000262029">
    <property type="component" value="Chromosome"/>
</dbReference>
<dbReference type="CDD" id="cd22268">
    <property type="entry name" value="DPBB_RlpA-like"/>
    <property type="match status" value="1"/>
</dbReference>
<dbReference type="EC" id="4.2.2.-" evidence="4"/>
<dbReference type="EMBL" id="NXIC01000001">
    <property type="protein sequence ID" value="RXI26618.1"/>
    <property type="molecule type" value="Genomic_DNA"/>
</dbReference>
<dbReference type="Pfam" id="PF03330">
    <property type="entry name" value="DPBB_1"/>
    <property type="match status" value="1"/>
</dbReference>
<dbReference type="Gene3D" id="3.30.70.1070">
    <property type="entry name" value="Sporulation related repeat"/>
    <property type="match status" value="1"/>
</dbReference>
<dbReference type="Gene3D" id="2.40.40.10">
    <property type="entry name" value="RlpA-like domain"/>
    <property type="match status" value="1"/>
</dbReference>
<dbReference type="InterPro" id="IPR034718">
    <property type="entry name" value="RlpA"/>
</dbReference>
<evidence type="ECO:0000256" key="1">
    <source>
        <dbReference type="ARBA" id="ARBA00022729"/>
    </source>
</evidence>
<protein>
    <recommendedName>
        <fullName evidence="4">Probable endolytic peptidoglycan transglycosylase RlpA</fullName>
        <ecNumber evidence="4">4.2.2.-</ecNumber>
    </recommendedName>
</protein>
<dbReference type="SUPFAM" id="SSF110997">
    <property type="entry name" value="Sporulation related repeat"/>
    <property type="match status" value="1"/>
</dbReference>
<dbReference type="InterPro" id="IPR012997">
    <property type="entry name" value="RplA"/>
</dbReference>
<evidence type="ECO:0000313" key="7">
    <source>
        <dbReference type="EMBL" id="AXX84465.1"/>
    </source>
</evidence>
<dbReference type="InterPro" id="IPR007730">
    <property type="entry name" value="SPOR-like_dom"/>
</dbReference>
<dbReference type="NCBIfam" id="TIGR00413">
    <property type="entry name" value="rlpA"/>
    <property type="match status" value="1"/>
</dbReference>
<dbReference type="AlphaFoldDB" id="A0AAD0SQB5"/>
<dbReference type="Proteomes" id="UP000290580">
    <property type="component" value="Unassembled WGS sequence"/>
</dbReference>
<dbReference type="HAMAP" id="MF_02071">
    <property type="entry name" value="RlpA"/>
    <property type="match status" value="1"/>
</dbReference>
<reference evidence="8 10" key="1">
    <citation type="submission" date="2017-09" db="EMBL/GenBank/DDBJ databases">
        <title>Genomics of the genus Arcobacter.</title>
        <authorList>
            <person name="Perez-Cataluna A."/>
            <person name="Figueras M.J."/>
            <person name="Salas-Masso N."/>
        </authorList>
    </citation>
    <scope>NUCLEOTIDE SEQUENCE [LARGE SCALE GENOMIC DNA]</scope>
    <source>
        <strain evidence="8 10">LMG 6621</strain>
    </source>
</reference>
<dbReference type="InterPro" id="IPR036680">
    <property type="entry name" value="SPOR-like_sf"/>
</dbReference>
<keyword evidence="4" id="KW-0449">Lipoprotein</keyword>
<dbReference type="RefSeq" id="WP_115588463.1">
    <property type="nucleotide sequence ID" value="NZ_CP032099.1"/>
</dbReference>
<dbReference type="GO" id="GO:0005886">
    <property type="term" value="C:plasma membrane"/>
    <property type="evidence" value="ECO:0007669"/>
    <property type="project" value="UniProtKB-SubCell"/>
</dbReference>
<dbReference type="PROSITE" id="PS51724">
    <property type="entry name" value="SPOR"/>
    <property type="match status" value="1"/>
</dbReference>
<keyword evidence="4" id="KW-0472">Membrane</keyword>
<dbReference type="PANTHER" id="PTHR34183">
    <property type="entry name" value="ENDOLYTIC PEPTIDOGLYCAN TRANSGLYCOSYLASE RLPA"/>
    <property type="match status" value="1"/>
</dbReference>
<comment type="subcellular location">
    <subcellularLocation>
        <location evidence="4">Cell membrane</location>
        <topology evidence="4">Lipid-anchor</topology>
    </subcellularLocation>
</comment>
<keyword evidence="3 4" id="KW-0961">Cell wall biogenesis/degradation</keyword>
<dbReference type="EMBL" id="CP032099">
    <property type="protein sequence ID" value="AXX84465.1"/>
    <property type="molecule type" value="Genomic_DNA"/>
</dbReference>
<evidence type="ECO:0000256" key="5">
    <source>
        <dbReference type="RuleBase" id="RU003495"/>
    </source>
</evidence>
<dbReference type="GO" id="GO:0008932">
    <property type="term" value="F:lytic endotransglycosylase activity"/>
    <property type="evidence" value="ECO:0007669"/>
    <property type="project" value="UniProtKB-UniRule"/>
</dbReference>
<dbReference type="InterPro" id="IPR009009">
    <property type="entry name" value="RlpA-like_DPBB"/>
</dbReference>
<comment type="similarity">
    <text evidence="4 5">Belongs to the RlpA family.</text>
</comment>
<dbReference type="GeneID" id="61750392"/>
<feature type="domain" description="SPOR" evidence="6">
    <location>
        <begin position="207"/>
        <end position="280"/>
    </location>
</feature>
<evidence type="ECO:0000313" key="9">
    <source>
        <dbReference type="Proteomes" id="UP000262029"/>
    </source>
</evidence>
<proteinExistence type="inferred from homology"/>
<keyword evidence="4" id="KW-0564">Palmitate</keyword>
<evidence type="ECO:0000313" key="8">
    <source>
        <dbReference type="EMBL" id="RXI26618.1"/>
    </source>
</evidence>
<dbReference type="Pfam" id="PF05036">
    <property type="entry name" value="SPOR"/>
    <property type="match status" value="1"/>
</dbReference>
<keyword evidence="1" id="KW-0732">Signal</keyword>
<keyword evidence="10" id="KW-1185">Reference proteome</keyword>
<accession>A0AAD0SQB5</accession>
<name>A0AAD0SQB5_9BACT</name>
<sequence length="280" mass="31494">MHLFKTYKITIILTIFIIIFFSSCSSVRSVNSDYTKKSSTKNINNSEAVQRATMRPYVVMGVRYHPAVPRMNEKHTGVASWYGPDFHAKKTSNGEIYNMYAMTAAHKTFPMNTIVKVENLENGKSTIVRINDRGPFVKDRIIDLSNKAAHDIDMVKKGTAKVRLTVLGFNGRIGDTNAPNPDFSVGYVPPSKPAVDYVEPNNKVNKVAQNGKVSLQVGAFSLEDGAIFTKNEYKKRFSNRNIDYVESDGIYRVYIKGFKSRVEAENFKNQNGLNSAVIRE</sequence>
<organism evidence="7 9">
    <name type="scientific">Aliarcobacter skirrowii CCUG 10374</name>
    <dbReference type="NCBI Taxonomy" id="1032239"/>
    <lineage>
        <taxon>Bacteria</taxon>
        <taxon>Pseudomonadati</taxon>
        <taxon>Campylobacterota</taxon>
        <taxon>Epsilonproteobacteria</taxon>
        <taxon>Campylobacterales</taxon>
        <taxon>Arcobacteraceae</taxon>
        <taxon>Aliarcobacter</taxon>
    </lineage>
</organism>
<dbReference type="GO" id="GO:0000270">
    <property type="term" value="P:peptidoglycan metabolic process"/>
    <property type="evidence" value="ECO:0007669"/>
    <property type="project" value="UniProtKB-UniRule"/>
</dbReference>
<keyword evidence="4" id="KW-1003">Cell membrane</keyword>